<evidence type="ECO:0000313" key="2">
    <source>
        <dbReference type="EMBL" id="MBL7525461.1"/>
    </source>
</evidence>
<accession>A0ABS1W7X2</accession>
<sequence>MKSNSLQQTTYEYYSSSIVDEWLKYVYIDETDAGHFPFGAARRLVLSKAIERNNIKGQFALDVGCGGGQLSIELAKAGFNVEGIDFSDKMLAHAQKIINEEHLSNKVKFRQADFLELKPSDFKHSANLAIAMGFIEYFNDENIFFQNVESFLVNKGYLIVEFRNRAFNIASANQFTIKEANNGELETLVNAFQDYLQGTEINQDTYLEYLDQMSQVNALLKADTSEFNTPILTKTFPTTRRQHILKDLVNTASQNGFKLVDTLGMHPHPFFPILEQRGTRAFNKIAWALQCIPWNPLVVLNCSSIVAVFQKN</sequence>
<dbReference type="Gene3D" id="3.40.50.150">
    <property type="entry name" value="Vaccinia Virus protein VP39"/>
    <property type="match status" value="1"/>
</dbReference>
<protein>
    <submittedName>
        <fullName evidence="2">Methyltransferase domain-containing protein</fullName>
    </submittedName>
</protein>
<gene>
    <name evidence="2" type="ORF">I5282_02595</name>
</gene>
<comment type="caution">
    <text evidence="2">The sequence shown here is derived from an EMBL/GenBank/DDBJ whole genome shotgun (WGS) entry which is preliminary data.</text>
</comment>
<reference evidence="2 3" key="1">
    <citation type="submission" date="2020-12" db="EMBL/GenBank/DDBJ databases">
        <title>WGS of Legionella: environmental sample.</title>
        <authorList>
            <person name="Cristino S."/>
            <person name="Girolamini L."/>
            <person name="Salaris S."/>
            <person name="Pascale M.R."/>
            <person name="Mazzotta M."/>
            <person name="Orsini M."/>
            <person name="Grottola A."/>
        </authorList>
    </citation>
    <scope>NUCLEOTIDE SEQUENCE [LARGE SCALE GENOMIC DNA]</scope>
    <source>
        <strain evidence="2 3">30cs62</strain>
    </source>
</reference>
<dbReference type="GO" id="GO:0008168">
    <property type="term" value="F:methyltransferase activity"/>
    <property type="evidence" value="ECO:0007669"/>
    <property type="project" value="UniProtKB-KW"/>
</dbReference>
<dbReference type="InterPro" id="IPR029063">
    <property type="entry name" value="SAM-dependent_MTases_sf"/>
</dbReference>
<evidence type="ECO:0000259" key="1">
    <source>
        <dbReference type="Pfam" id="PF13847"/>
    </source>
</evidence>
<dbReference type="InterPro" id="IPR025714">
    <property type="entry name" value="Methyltranfer_dom"/>
</dbReference>
<name>A0ABS1W7X2_9GAMM</name>
<feature type="domain" description="Methyltransferase" evidence="1">
    <location>
        <begin position="60"/>
        <end position="164"/>
    </location>
</feature>
<dbReference type="EMBL" id="JADWVN010000004">
    <property type="protein sequence ID" value="MBL7525461.1"/>
    <property type="molecule type" value="Genomic_DNA"/>
</dbReference>
<keyword evidence="2" id="KW-0808">Transferase</keyword>
<dbReference type="RefSeq" id="WP_203109894.1">
    <property type="nucleotide sequence ID" value="NZ_JADOBG010000012.1"/>
</dbReference>
<dbReference type="Pfam" id="PF13847">
    <property type="entry name" value="Methyltransf_31"/>
    <property type="match status" value="1"/>
</dbReference>
<keyword evidence="3" id="KW-1185">Reference proteome</keyword>
<dbReference type="CDD" id="cd02440">
    <property type="entry name" value="AdoMet_MTases"/>
    <property type="match status" value="1"/>
</dbReference>
<evidence type="ECO:0000313" key="3">
    <source>
        <dbReference type="Proteomes" id="UP000809910"/>
    </source>
</evidence>
<dbReference type="SUPFAM" id="SSF53335">
    <property type="entry name" value="S-adenosyl-L-methionine-dependent methyltransferases"/>
    <property type="match status" value="1"/>
</dbReference>
<keyword evidence="2" id="KW-0489">Methyltransferase</keyword>
<dbReference type="Proteomes" id="UP000809910">
    <property type="component" value="Unassembled WGS sequence"/>
</dbReference>
<organism evidence="2 3">
    <name type="scientific">Legionella bononiensis</name>
    <dbReference type="NCBI Taxonomy" id="2793102"/>
    <lineage>
        <taxon>Bacteria</taxon>
        <taxon>Pseudomonadati</taxon>
        <taxon>Pseudomonadota</taxon>
        <taxon>Gammaproteobacteria</taxon>
        <taxon>Legionellales</taxon>
        <taxon>Legionellaceae</taxon>
        <taxon>Legionella</taxon>
    </lineage>
</organism>
<dbReference type="GO" id="GO:0032259">
    <property type="term" value="P:methylation"/>
    <property type="evidence" value="ECO:0007669"/>
    <property type="project" value="UniProtKB-KW"/>
</dbReference>
<proteinExistence type="predicted"/>
<dbReference type="PANTHER" id="PTHR43861">
    <property type="entry name" value="TRANS-ACONITATE 2-METHYLTRANSFERASE-RELATED"/>
    <property type="match status" value="1"/>
</dbReference>